<dbReference type="EMBL" id="SNZV01000002">
    <property type="protein sequence ID" value="TDS16246.1"/>
    <property type="molecule type" value="Genomic_DNA"/>
</dbReference>
<dbReference type="Gene3D" id="3.40.50.300">
    <property type="entry name" value="P-loop containing nucleotide triphosphate hydrolases"/>
    <property type="match status" value="1"/>
</dbReference>
<keyword evidence="4 5" id="KW-0173">Coenzyme A biosynthesis</keyword>
<evidence type="ECO:0000256" key="6">
    <source>
        <dbReference type="NCBIfam" id="TIGR00152"/>
    </source>
</evidence>
<comment type="caution">
    <text evidence="7">The sequence shown here is derived from an EMBL/GenBank/DDBJ whole genome shotgun (WGS) entry which is preliminary data.</text>
</comment>
<comment type="subcellular location">
    <subcellularLocation>
        <location evidence="5">Cytoplasm</location>
    </subcellularLocation>
</comment>
<evidence type="ECO:0000256" key="5">
    <source>
        <dbReference type="HAMAP-Rule" id="MF_00376"/>
    </source>
</evidence>
<dbReference type="AlphaFoldDB" id="A0A4R7DAY1"/>
<dbReference type="PANTHER" id="PTHR10695:SF46">
    <property type="entry name" value="BIFUNCTIONAL COENZYME A SYNTHASE-RELATED"/>
    <property type="match status" value="1"/>
</dbReference>
<reference evidence="7 8" key="1">
    <citation type="submission" date="2019-03" db="EMBL/GenBank/DDBJ databases">
        <title>Genomic Encyclopedia of Type Strains, Phase III (KMG-III): the genomes of soil and plant-associated and newly described type strains.</title>
        <authorList>
            <person name="Whitman W."/>
        </authorList>
    </citation>
    <scope>NUCLEOTIDE SEQUENCE [LARGE SCALE GENOMIC DNA]</scope>
    <source>
        <strain evidence="7 8">CGMCC 1.12801</strain>
    </source>
</reference>
<comment type="function">
    <text evidence="5">Catalyzes the phosphorylation of the 3'-hydroxyl group of dephosphocoenzyme A to form coenzyme A.</text>
</comment>
<keyword evidence="5" id="KW-0808">Transferase</keyword>
<dbReference type="GO" id="GO:0005524">
    <property type="term" value="F:ATP binding"/>
    <property type="evidence" value="ECO:0007669"/>
    <property type="project" value="UniProtKB-UniRule"/>
</dbReference>
<keyword evidence="2 5" id="KW-0547">Nucleotide-binding</keyword>
<evidence type="ECO:0000256" key="3">
    <source>
        <dbReference type="ARBA" id="ARBA00022840"/>
    </source>
</evidence>
<comment type="catalytic activity">
    <reaction evidence="5">
        <text>3'-dephospho-CoA + ATP = ADP + CoA + H(+)</text>
        <dbReference type="Rhea" id="RHEA:18245"/>
        <dbReference type="ChEBI" id="CHEBI:15378"/>
        <dbReference type="ChEBI" id="CHEBI:30616"/>
        <dbReference type="ChEBI" id="CHEBI:57287"/>
        <dbReference type="ChEBI" id="CHEBI:57328"/>
        <dbReference type="ChEBI" id="CHEBI:456216"/>
        <dbReference type="EC" id="2.7.1.24"/>
    </reaction>
</comment>
<name>A0A4R7DAY1_9SPHI</name>
<dbReference type="Proteomes" id="UP000294752">
    <property type="component" value="Unassembled WGS sequence"/>
</dbReference>
<accession>A0A4R7DAY1</accession>
<dbReference type="PANTHER" id="PTHR10695">
    <property type="entry name" value="DEPHOSPHO-COA KINASE-RELATED"/>
    <property type="match status" value="1"/>
</dbReference>
<dbReference type="InterPro" id="IPR001977">
    <property type="entry name" value="Depp_CoAkinase"/>
</dbReference>
<proteinExistence type="inferred from homology"/>
<keyword evidence="3 5" id="KW-0067">ATP-binding</keyword>
<dbReference type="CDD" id="cd02022">
    <property type="entry name" value="DPCK"/>
    <property type="match status" value="1"/>
</dbReference>
<comment type="pathway">
    <text evidence="5">Cofactor biosynthesis; coenzyme A biosynthesis; CoA from (R)-pantothenate: step 5/5.</text>
</comment>
<keyword evidence="8" id="KW-1185">Reference proteome</keyword>
<protein>
    <recommendedName>
        <fullName evidence="5 6">Dephospho-CoA kinase</fullName>
        <ecNumber evidence="5 6">2.7.1.24</ecNumber>
    </recommendedName>
    <alternativeName>
        <fullName evidence="5">Dephosphocoenzyme A kinase</fullName>
    </alternativeName>
</protein>
<dbReference type="SUPFAM" id="SSF52540">
    <property type="entry name" value="P-loop containing nucleoside triphosphate hydrolases"/>
    <property type="match status" value="1"/>
</dbReference>
<evidence type="ECO:0000313" key="8">
    <source>
        <dbReference type="Proteomes" id="UP000294752"/>
    </source>
</evidence>
<dbReference type="HAMAP" id="MF_00376">
    <property type="entry name" value="Dephospho_CoA_kinase"/>
    <property type="match status" value="1"/>
</dbReference>
<feature type="binding site" evidence="5">
    <location>
        <begin position="12"/>
        <end position="17"/>
    </location>
    <ligand>
        <name>ATP</name>
        <dbReference type="ChEBI" id="CHEBI:30616"/>
    </ligand>
</feature>
<keyword evidence="5" id="KW-0963">Cytoplasm</keyword>
<dbReference type="Pfam" id="PF01121">
    <property type="entry name" value="CoaE"/>
    <property type="match status" value="1"/>
</dbReference>
<keyword evidence="5 7" id="KW-0418">Kinase</keyword>
<evidence type="ECO:0000313" key="7">
    <source>
        <dbReference type="EMBL" id="TDS16246.1"/>
    </source>
</evidence>
<organism evidence="7 8">
    <name type="scientific">Sphingobacterium paludis</name>
    <dbReference type="NCBI Taxonomy" id="1476465"/>
    <lineage>
        <taxon>Bacteria</taxon>
        <taxon>Pseudomonadati</taxon>
        <taxon>Bacteroidota</taxon>
        <taxon>Sphingobacteriia</taxon>
        <taxon>Sphingobacteriales</taxon>
        <taxon>Sphingobacteriaceae</taxon>
        <taxon>Sphingobacterium</taxon>
    </lineage>
</organism>
<dbReference type="PROSITE" id="PS51219">
    <property type="entry name" value="DPCK"/>
    <property type="match status" value="1"/>
</dbReference>
<dbReference type="OrthoDB" id="9812943at2"/>
<dbReference type="EC" id="2.7.1.24" evidence="5 6"/>
<sequence length="200" mass="22200">MGLKVGITGGIGSGKSYVARIFQALGVPFYNADKEAKELMNTSDAIRQALIENFGAAVYDKDDMLDRAYLSSRVFKDKEQLARLNSIVHPLVIEHGNVWADKQTTAYSLKEAALLFESGSYTSLDYTLLVTAPEQVRIARVMARDHATEEQVKDRINKQMPDTEKIALADFVIINNGEQPLLPQVLKLHAFLIEASSTIK</sequence>
<gene>
    <name evidence="5" type="primary">coaE</name>
    <name evidence="7" type="ORF">B0I21_102573</name>
</gene>
<dbReference type="GO" id="GO:0004140">
    <property type="term" value="F:dephospho-CoA kinase activity"/>
    <property type="evidence" value="ECO:0007669"/>
    <property type="project" value="UniProtKB-UniRule"/>
</dbReference>
<dbReference type="NCBIfam" id="TIGR00152">
    <property type="entry name" value="dephospho-CoA kinase"/>
    <property type="match status" value="1"/>
</dbReference>
<dbReference type="InterPro" id="IPR027417">
    <property type="entry name" value="P-loop_NTPase"/>
</dbReference>
<dbReference type="GO" id="GO:0015937">
    <property type="term" value="P:coenzyme A biosynthetic process"/>
    <property type="evidence" value="ECO:0007669"/>
    <property type="project" value="UniProtKB-UniRule"/>
</dbReference>
<evidence type="ECO:0000256" key="1">
    <source>
        <dbReference type="ARBA" id="ARBA00009018"/>
    </source>
</evidence>
<evidence type="ECO:0000256" key="2">
    <source>
        <dbReference type="ARBA" id="ARBA00022741"/>
    </source>
</evidence>
<dbReference type="UniPathway" id="UPA00241">
    <property type="reaction ID" value="UER00356"/>
</dbReference>
<dbReference type="GO" id="GO:0005737">
    <property type="term" value="C:cytoplasm"/>
    <property type="evidence" value="ECO:0007669"/>
    <property type="project" value="UniProtKB-SubCell"/>
</dbReference>
<dbReference type="RefSeq" id="WP_133639501.1">
    <property type="nucleotide sequence ID" value="NZ_SNZV01000002.1"/>
</dbReference>
<evidence type="ECO:0000256" key="4">
    <source>
        <dbReference type="ARBA" id="ARBA00022993"/>
    </source>
</evidence>
<comment type="similarity">
    <text evidence="1 5">Belongs to the CoaE family.</text>
</comment>